<evidence type="ECO:0000313" key="1">
    <source>
        <dbReference type="EMBL" id="KXB04684.1"/>
    </source>
</evidence>
<dbReference type="Proteomes" id="UP000070549">
    <property type="component" value="Unassembled WGS sequence"/>
</dbReference>
<evidence type="ECO:0000313" key="2">
    <source>
        <dbReference type="Proteomes" id="UP000070549"/>
    </source>
</evidence>
<protein>
    <submittedName>
        <fullName evidence="1">Uncharacterized protein</fullName>
    </submittedName>
</protein>
<dbReference type="AlphaFoldDB" id="A0A133VE58"/>
<comment type="caution">
    <text evidence="1">The sequence shown here is derived from an EMBL/GenBank/DDBJ whole genome shotgun (WGS) entry which is preliminary data.</text>
</comment>
<proteinExistence type="predicted"/>
<name>A0A133VE58_9EURY</name>
<gene>
    <name evidence="1" type="ORF">AKJ49_01815</name>
</gene>
<keyword evidence="2" id="KW-1185">Reference proteome</keyword>
<sequence>MRKKVDVVKMKEVIISLSGFKNRLRGDPRIGEDYIENIELPQAFASGNKFLKKMILDKSNYNPKNKLSSDWFQFSQLIESIKVDGERLKIEYDSKKSSHAPFLSRRVGI</sequence>
<accession>A0A133VE58</accession>
<reference evidence="1 2" key="1">
    <citation type="journal article" date="2016" name="Sci. Rep.">
        <title>Metabolic traits of an uncultured archaeal lineage -MSBL1- from brine pools of the Red Sea.</title>
        <authorList>
            <person name="Mwirichia R."/>
            <person name="Alam I."/>
            <person name="Rashid M."/>
            <person name="Vinu M."/>
            <person name="Ba-Alawi W."/>
            <person name="Anthony Kamau A."/>
            <person name="Kamanda Ngugi D."/>
            <person name="Goker M."/>
            <person name="Klenk H.P."/>
            <person name="Bajic V."/>
            <person name="Stingl U."/>
        </authorList>
    </citation>
    <scope>NUCLEOTIDE SEQUENCE [LARGE SCALE GENOMIC DNA]</scope>
    <source>
        <strain evidence="1">SCGC-AAA382A03</strain>
    </source>
</reference>
<organism evidence="1 2">
    <name type="scientific">candidate division MSBL1 archaeon SCGC-AAA382A03</name>
    <dbReference type="NCBI Taxonomy" id="1698278"/>
    <lineage>
        <taxon>Archaea</taxon>
        <taxon>Methanobacteriati</taxon>
        <taxon>Methanobacteriota</taxon>
        <taxon>candidate division MSBL1</taxon>
    </lineage>
</organism>
<dbReference type="EMBL" id="LHYC01000050">
    <property type="protein sequence ID" value="KXB04684.1"/>
    <property type="molecule type" value="Genomic_DNA"/>
</dbReference>